<evidence type="ECO:0000313" key="1">
    <source>
        <dbReference type="EMBL" id="KAI4352547.1"/>
    </source>
</evidence>
<reference evidence="1 2" key="1">
    <citation type="journal article" date="2022" name="DNA Res.">
        <title>Chromosomal-level genome assembly of the orchid tree Bauhinia variegata (Leguminosae; Cercidoideae) supports the allotetraploid origin hypothesis of Bauhinia.</title>
        <authorList>
            <person name="Zhong Y."/>
            <person name="Chen Y."/>
            <person name="Zheng D."/>
            <person name="Pang J."/>
            <person name="Liu Y."/>
            <person name="Luo S."/>
            <person name="Meng S."/>
            <person name="Qian L."/>
            <person name="Wei D."/>
            <person name="Dai S."/>
            <person name="Zhou R."/>
        </authorList>
    </citation>
    <scope>NUCLEOTIDE SEQUENCE [LARGE SCALE GENOMIC DNA]</scope>
    <source>
        <strain evidence="1">BV-YZ2020</strain>
    </source>
</reference>
<accession>A0ACB9PXM2</accession>
<protein>
    <submittedName>
        <fullName evidence="1">Uncharacterized protein</fullName>
    </submittedName>
</protein>
<proteinExistence type="predicted"/>
<comment type="caution">
    <text evidence="1">The sequence shown here is derived from an EMBL/GenBank/DDBJ whole genome shotgun (WGS) entry which is preliminary data.</text>
</comment>
<dbReference type="Proteomes" id="UP000828941">
    <property type="component" value="Chromosome 3"/>
</dbReference>
<dbReference type="EMBL" id="CM039428">
    <property type="protein sequence ID" value="KAI4352547.1"/>
    <property type="molecule type" value="Genomic_DNA"/>
</dbReference>
<evidence type="ECO:0000313" key="2">
    <source>
        <dbReference type="Proteomes" id="UP000828941"/>
    </source>
</evidence>
<gene>
    <name evidence="1" type="ORF">L6164_006786</name>
</gene>
<sequence length="219" mass="25129">MEGSLGVRKGAWSKEEDDLLRACIQRYGEGSWNLIPQRAGLNRCRKSCRLRWLNYLKPAIRRGNFAEDEVDIIIRLHKLLGNRWTLIAGRIPGRTANDVKNFWNTYMRRKSEEKEKRKEAMIPHEVLKPQPRTLSKISLRLGGKQTGEYHNSAEQCSTEAYAAPPLQFPENWSDNWLESLLEELGSCTCEGNGSCCSCTQEETLRLDLWDEELINATGT</sequence>
<name>A0ACB9PXM2_BAUVA</name>
<keyword evidence="2" id="KW-1185">Reference proteome</keyword>
<organism evidence="1 2">
    <name type="scientific">Bauhinia variegata</name>
    <name type="common">Purple orchid tree</name>
    <name type="synonym">Phanera variegata</name>
    <dbReference type="NCBI Taxonomy" id="167791"/>
    <lineage>
        <taxon>Eukaryota</taxon>
        <taxon>Viridiplantae</taxon>
        <taxon>Streptophyta</taxon>
        <taxon>Embryophyta</taxon>
        <taxon>Tracheophyta</taxon>
        <taxon>Spermatophyta</taxon>
        <taxon>Magnoliopsida</taxon>
        <taxon>eudicotyledons</taxon>
        <taxon>Gunneridae</taxon>
        <taxon>Pentapetalae</taxon>
        <taxon>rosids</taxon>
        <taxon>fabids</taxon>
        <taxon>Fabales</taxon>
        <taxon>Fabaceae</taxon>
        <taxon>Cercidoideae</taxon>
        <taxon>Cercideae</taxon>
        <taxon>Bauhiniinae</taxon>
        <taxon>Bauhinia</taxon>
    </lineage>
</organism>